<reference evidence="1" key="2">
    <citation type="submission" date="2020-10" db="EMBL/GenBank/DDBJ databases">
        <title>Comparative genomics of the Acetobacterium genus.</title>
        <authorList>
            <person name="Marshall C."/>
            <person name="May H."/>
            <person name="Norman S."/>
        </authorList>
    </citation>
    <scope>NUCLEOTIDE SEQUENCE</scope>
    <source>
        <strain evidence="1">DER-2019</strain>
    </source>
</reference>
<comment type="caution">
    <text evidence="1">The sequence shown here is derived from an EMBL/GenBank/DDBJ whole genome shotgun (WGS) entry which is preliminary data.</text>
</comment>
<reference evidence="1" key="1">
    <citation type="submission" date="2019-10" db="EMBL/GenBank/DDBJ databases">
        <authorList>
            <person name="Ross D.E."/>
            <person name="Gulliver D."/>
        </authorList>
    </citation>
    <scope>NUCLEOTIDE SEQUENCE</scope>
    <source>
        <strain evidence="1">DER-2019</strain>
    </source>
</reference>
<dbReference type="AlphaFoldDB" id="A0A923HWB4"/>
<accession>A0A923HWB4</accession>
<organism evidence="1 2">
    <name type="scientific">Acetobacterium paludosum</name>
    <dbReference type="NCBI Taxonomy" id="52693"/>
    <lineage>
        <taxon>Bacteria</taxon>
        <taxon>Bacillati</taxon>
        <taxon>Bacillota</taxon>
        <taxon>Clostridia</taxon>
        <taxon>Eubacteriales</taxon>
        <taxon>Eubacteriaceae</taxon>
        <taxon>Acetobacterium</taxon>
    </lineage>
</organism>
<keyword evidence="2" id="KW-1185">Reference proteome</keyword>
<dbReference type="RefSeq" id="WP_148568482.1">
    <property type="nucleotide sequence ID" value="NZ_RXYA01000018.1"/>
</dbReference>
<protein>
    <submittedName>
        <fullName evidence="1">Uncharacterized protein</fullName>
    </submittedName>
</protein>
<dbReference type="OrthoDB" id="2087755at2"/>
<evidence type="ECO:0000313" key="1">
    <source>
        <dbReference type="EMBL" id="MBC3889486.1"/>
    </source>
</evidence>
<name>A0A923HWB4_9FIRM</name>
<dbReference type="Proteomes" id="UP000616595">
    <property type="component" value="Unassembled WGS sequence"/>
</dbReference>
<gene>
    <name evidence="1" type="ORF">GH810_14315</name>
</gene>
<sequence>MEKVKFKYESGVEPYLIHNGVRYQVHQDKVDGSYVYQLKSRETWVKFKKCKDPIGVMTRFLKNKKYTYREIGNRKCSYKYNGILFSPDGWENEIKIQADYIILSRNFDNQKDCIEFSKKYIEENCLDQQVSLLD</sequence>
<proteinExistence type="predicted"/>
<evidence type="ECO:0000313" key="2">
    <source>
        <dbReference type="Proteomes" id="UP000616595"/>
    </source>
</evidence>
<dbReference type="EMBL" id="WJBD01000019">
    <property type="protein sequence ID" value="MBC3889486.1"/>
    <property type="molecule type" value="Genomic_DNA"/>
</dbReference>